<evidence type="ECO:0000256" key="8">
    <source>
        <dbReference type="ARBA" id="ARBA00022989"/>
    </source>
</evidence>
<evidence type="ECO:0000256" key="2">
    <source>
        <dbReference type="ARBA" id="ARBA00004370"/>
    </source>
</evidence>
<evidence type="ECO:0000256" key="7">
    <source>
        <dbReference type="ARBA" id="ARBA00022777"/>
    </source>
</evidence>
<evidence type="ECO:0000256" key="9">
    <source>
        <dbReference type="ARBA" id="ARBA00023012"/>
    </source>
</evidence>
<dbReference type="GO" id="GO:0005886">
    <property type="term" value="C:plasma membrane"/>
    <property type="evidence" value="ECO:0007669"/>
    <property type="project" value="TreeGrafter"/>
</dbReference>
<dbReference type="AlphaFoldDB" id="A0A7X5XZ36"/>
<evidence type="ECO:0000259" key="13">
    <source>
        <dbReference type="PROSITE" id="PS50885"/>
    </source>
</evidence>
<dbReference type="GO" id="GO:0000160">
    <property type="term" value="P:phosphorelay signal transduction system"/>
    <property type="evidence" value="ECO:0007669"/>
    <property type="project" value="UniProtKB-KW"/>
</dbReference>
<dbReference type="PRINTS" id="PR00344">
    <property type="entry name" value="BCTRLSENSOR"/>
</dbReference>
<dbReference type="Proteomes" id="UP000531251">
    <property type="component" value="Unassembled WGS sequence"/>
</dbReference>
<name>A0A7X5XZ36_9SPHN</name>
<proteinExistence type="predicted"/>
<keyword evidence="5" id="KW-0808">Transferase</keyword>
<comment type="subcellular location">
    <subcellularLocation>
        <location evidence="2">Membrane</location>
    </subcellularLocation>
</comment>
<accession>A0A7X5XZ36</accession>
<protein>
    <recommendedName>
        <fullName evidence="3">histidine kinase</fullName>
        <ecNumber evidence="3">2.7.13.3</ecNumber>
    </recommendedName>
</protein>
<dbReference type="InterPro" id="IPR005467">
    <property type="entry name" value="His_kinase_dom"/>
</dbReference>
<organism evidence="14 15">
    <name type="scientific">Sphingomonas trueperi</name>
    <dbReference type="NCBI Taxonomy" id="53317"/>
    <lineage>
        <taxon>Bacteria</taxon>
        <taxon>Pseudomonadati</taxon>
        <taxon>Pseudomonadota</taxon>
        <taxon>Alphaproteobacteria</taxon>
        <taxon>Sphingomonadales</taxon>
        <taxon>Sphingomonadaceae</taxon>
        <taxon>Sphingomonas</taxon>
    </lineage>
</organism>
<keyword evidence="15" id="KW-1185">Reference proteome</keyword>
<feature type="transmembrane region" description="Helical" evidence="11">
    <location>
        <begin position="160"/>
        <end position="181"/>
    </location>
</feature>
<dbReference type="InterPro" id="IPR036890">
    <property type="entry name" value="HATPase_C_sf"/>
</dbReference>
<evidence type="ECO:0000313" key="15">
    <source>
        <dbReference type="Proteomes" id="UP000531251"/>
    </source>
</evidence>
<dbReference type="SUPFAM" id="SSF55874">
    <property type="entry name" value="ATPase domain of HSP90 chaperone/DNA topoisomerase II/histidine kinase"/>
    <property type="match status" value="1"/>
</dbReference>
<dbReference type="InterPro" id="IPR004358">
    <property type="entry name" value="Sig_transdc_His_kin-like_C"/>
</dbReference>
<evidence type="ECO:0000256" key="10">
    <source>
        <dbReference type="ARBA" id="ARBA00023136"/>
    </source>
</evidence>
<evidence type="ECO:0000256" key="6">
    <source>
        <dbReference type="ARBA" id="ARBA00022692"/>
    </source>
</evidence>
<evidence type="ECO:0000256" key="5">
    <source>
        <dbReference type="ARBA" id="ARBA00022679"/>
    </source>
</evidence>
<comment type="catalytic activity">
    <reaction evidence="1">
        <text>ATP + protein L-histidine = ADP + protein N-phospho-L-histidine.</text>
        <dbReference type="EC" id="2.7.13.3"/>
    </reaction>
</comment>
<dbReference type="PROSITE" id="PS50109">
    <property type="entry name" value="HIS_KIN"/>
    <property type="match status" value="1"/>
</dbReference>
<dbReference type="PANTHER" id="PTHR45436:SF5">
    <property type="entry name" value="SENSOR HISTIDINE KINASE TRCS"/>
    <property type="match status" value="1"/>
</dbReference>
<dbReference type="EMBL" id="JAATJB010000006">
    <property type="protein sequence ID" value="NJB98024.1"/>
    <property type="molecule type" value="Genomic_DNA"/>
</dbReference>
<dbReference type="PROSITE" id="PS50885">
    <property type="entry name" value="HAMP"/>
    <property type="match status" value="1"/>
</dbReference>
<evidence type="ECO:0000259" key="12">
    <source>
        <dbReference type="PROSITE" id="PS50109"/>
    </source>
</evidence>
<feature type="domain" description="HAMP" evidence="13">
    <location>
        <begin position="184"/>
        <end position="235"/>
    </location>
</feature>
<dbReference type="Gene3D" id="3.30.565.10">
    <property type="entry name" value="Histidine kinase-like ATPase, C-terminal domain"/>
    <property type="match status" value="1"/>
</dbReference>
<dbReference type="RefSeq" id="WP_167712908.1">
    <property type="nucleotide sequence ID" value="NZ_BAAADY010000047.1"/>
</dbReference>
<evidence type="ECO:0000256" key="4">
    <source>
        <dbReference type="ARBA" id="ARBA00022553"/>
    </source>
</evidence>
<keyword evidence="6 11" id="KW-0812">Transmembrane</keyword>
<dbReference type="PANTHER" id="PTHR45436">
    <property type="entry name" value="SENSOR HISTIDINE KINASE YKOH"/>
    <property type="match status" value="1"/>
</dbReference>
<dbReference type="InterPro" id="IPR003594">
    <property type="entry name" value="HATPase_dom"/>
</dbReference>
<dbReference type="GO" id="GO:0004673">
    <property type="term" value="F:protein histidine kinase activity"/>
    <property type="evidence" value="ECO:0007669"/>
    <property type="project" value="UniProtKB-EC"/>
</dbReference>
<keyword evidence="9" id="KW-0902">Two-component regulatory system</keyword>
<comment type="caution">
    <text evidence="14">The sequence shown here is derived from an EMBL/GenBank/DDBJ whole genome shotgun (WGS) entry which is preliminary data.</text>
</comment>
<evidence type="ECO:0000313" key="14">
    <source>
        <dbReference type="EMBL" id="NJB98024.1"/>
    </source>
</evidence>
<sequence length="437" mass="45466">MTRWSLRTRMLVLSALVTLVALGLAGWTMAGVLDRVVTGGVDQRLDAQLAVLASAVRGDGSVDRDRLAARQGALAAGPGWRWRIEGPRETVGSADFPTLRSPFPGPVDIAPGPRPPAPLDGEDAKGRIHARRLVVESSAGPVTLTAAAPGRVIGRPIRDALVPLASVIVALALIFAIAAWVQLRFALRPLAALVAQIGAIRRGERTAVDEAQPAELQPLAAELNALAAANAATLAAARQSAANLAHALKTPVATLALTVAPDTPEATQVRRIEGVIRHTLARARAAAVNRRASTAIAPVARDVAGVLGTLYPGTAMRLEIAADARIATDAHDLAEILGNLLDNAARHARRTVVVSSAAEAPDRIALTIDDDGPGIPLERREQVLQRGVRLDEGPAGDGFGLAIVRDLVALYGGTMTLEESPLGGLRVRLTCPDGATA</sequence>
<keyword evidence="4" id="KW-0597">Phosphoprotein</keyword>
<dbReference type="SMART" id="SM00387">
    <property type="entry name" value="HATPase_c"/>
    <property type="match status" value="1"/>
</dbReference>
<dbReference type="Gene3D" id="1.10.287.130">
    <property type="match status" value="1"/>
</dbReference>
<dbReference type="EC" id="2.7.13.3" evidence="3"/>
<dbReference type="InterPro" id="IPR050428">
    <property type="entry name" value="TCS_sensor_his_kinase"/>
</dbReference>
<keyword evidence="8 11" id="KW-1133">Transmembrane helix</keyword>
<evidence type="ECO:0000256" key="3">
    <source>
        <dbReference type="ARBA" id="ARBA00012438"/>
    </source>
</evidence>
<dbReference type="InterPro" id="IPR003660">
    <property type="entry name" value="HAMP_dom"/>
</dbReference>
<feature type="domain" description="Histidine kinase" evidence="12">
    <location>
        <begin position="243"/>
        <end position="435"/>
    </location>
</feature>
<keyword evidence="7 14" id="KW-0418">Kinase</keyword>
<evidence type="ECO:0000256" key="1">
    <source>
        <dbReference type="ARBA" id="ARBA00000085"/>
    </source>
</evidence>
<dbReference type="Pfam" id="PF02518">
    <property type="entry name" value="HATPase_c"/>
    <property type="match status" value="1"/>
</dbReference>
<gene>
    <name evidence="14" type="ORF">GGR89_002351</name>
</gene>
<reference evidence="14 15" key="1">
    <citation type="submission" date="2020-03" db="EMBL/GenBank/DDBJ databases">
        <title>Genomic Encyclopedia of Type Strains, Phase IV (KMG-IV): sequencing the most valuable type-strain genomes for metagenomic binning, comparative biology and taxonomic classification.</title>
        <authorList>
            <person name="Goeker M."/>
        </authorList>
    </citation>
    <scope>NUCLEOTIDE SEQUENCE [LARGE SCALE GENOMIC DNA]</scope>
    <source>
        <strain evidence="14 15">DSM 7225</strain>
    </source>
</reference>
<keyword evidence="10 11" id="KW-0472">Membrane</keyword>
<evidence type="ECO:0000256" key="11">
    <source>
        <dbReference type="SAM" id="Phobius"/>
    </source>
</evidence>